<gene>
    <name evidence="6" type="ORF">SAMN05444366_1361</name>
</gene>
<dbReference type="InterPro" id="IPR036388">
    <property type="entry name" value="WH-like_DNA-bd_sf"/>
</dbReference>
<evidence type="ECO:0000256" key="1">
    <source>
        <dbReference type="ARBA" id="ARBA00009437"/>
    </source>
</evidence>
<organism evidence="6 7">
    <name type="scientific">Flavobacterium saccharophilum</name>
    <dbReference type="NCBI Taxonomy" id="29534"/>
    <lineage>
        <taxon>Bacteria</taxon>
        <taxon>Pseudomonadati</taxon>
        <taxon>Bacteroidota</taxon>
        <taxon>Flavobacteriia</taxon>
        <taxon>Flavobacteriales</taxon>
        <taxon>Flavobacteriaceae</taxon>
        <taxon>Flavobacterium</taxon>
    </lineage>
</organism>
<dbReference type="InterPro" id="IPR050950">
    <property type="entry name" value="HTH-type_LysR_regulators"/>
</dbReference>
<dbReference type="GO" id="GO:0003677">
    <property type="term" value="F:DNA binding"/>
    <property type="evidence" value="ECO:0007669"/>
    <property type="project" value="UniProtKB-KW"/>
</dbReference>
<dbReference type="InterPro" id="IPR005119">
    <property type="entry name" value="LysR_subst-bd"/>
</dbReference>
<dbReference type="Pfam" id="PF00126">
    <property type="entry name" value="HTH_1"/>
    <property type="match status" value="1"/>
</dbReference>
<dbReference type="Proteomes" id="UP000184121">
    <property type="component" value="Unassembled WGS sequence"/>
</dbReference>
<evidence type="ECO:0000256" key="2">
    <source>
        <dbReference type="ARBA" id="ARBA00023015"/>
    </source>
</evidence>
<dbReference type="CDD" id="cd05466">
    <property type="entry name" value="PBP2_LTTR_substrate"/>
    <property type="match status" value="1"/>
</dbReference>
<dbReference type="EMBL" id="FRBY01000002">
    <property type="protein sequence ID" value="SHL73156.1"/>
    <property type="molecule type" value="Genomic_DNA"/>
</dbReference>
<evidence type="ECO:0000259" key="5">
    <source>
        <dbReference type="PROSITE" id="PS50931"/>
    </source>
</evidence>
<name>A0A1M7D0Z2_9FLAO</name>
<dbReference type="InterPro" id="IPR036390">
    <property type="entry name" value="WH_DNA-bd_sf"/>
</dbReference>
<keyword evidence="2" id="KW-0805">Transcription regulation</keyword>
<dbReference type="RefSeq" id="WP_072971769.1">
    <property type="nucleotide sequence ID" value="NZ_FRBY01000002.1"/>
</dbReference>
<dbReference type="InterPro" id="IPR000847">
    <property type="entry name" value="LysR_HTH_N"/>
</dbReference>
<keyword evidence="7" id="KW-1185">Reference proteome</keyword>
<dbReference type="PROSITE" id="PS50931">
    <property type="entry name" value="HTH_LYSR"/>
    <property type="match status" value="1"/>
</dbReference>
<comment type="similarity">
    <text evidence="1">Belongs to the LysR transcriptional regulatory family.</text>
</comment>
<proteinExistence type="inferred from homology"/>
<evidence type="ECO:0000313" key="6">
    <source>
        <dbReference type="EMBL" id="SHL73156.1"/>
    </source>
</evidence>
<dbReference type="Pfam" id="PF03466">
    <property type="entry name" value="LysR_substrate"/>
    <property type="match status" value="1"/>
</dbReference>
<dbReference type="FunFam" id="1.10.10.10:FF:000001">
    <property type="entry name" value="LysR family transcriptional regulator"/>
    <property type="match status" value="1"/>
</dbReference>
<dbReference type="Gene3D" id="3.40.190.290">
    <property type="match status" value="1"/>
</dbReference>
<dbReference type="AlphaFoldDB" id="A0A1M7D0Z2"/>
<keyword evidence="3" id="KW-0238">DNA-binding</keyword>
<evidence type="ECO:0000256" key="3">
    <source>
        <dbReference type="ARBA" id="ARBA00023125"/>
    </source>
</evidence>
<evidence type="ECO:0000313" key="7">
    <source>
        <dbReference type="Proteomes" id="UP000184121"/>
    </source>
</evidence>
<dbReference type="SUPFAM" id="SSF53850">
    <property type="entry name" value="Periplasmic binding protein-like II"/>
    <property type="match status" value="1"/>
</dbReference>
<keyword evidence="4" id="KW-0804">Transcription</keyword>
<dbReference type="OrthoDB" id="9803735at2"/>
<dbReference type="Gene3D" id="1.10.10.10">
    <property type="entry name" value="Winged helix-like DNA-binding domain superfamily/Winged helix DNA-binding domain"/>
    <property type="match status" value="1"/>
</dbReference>
<dbReference type="PRINTS" id="PR00039">
    <property type="entry name" value="HTHLYSR"/>
</dbReference>
<dbReference type="PANTHER" id="PTHR30419">
    <property type="entry name" value="HTH-TYPE TRANSCRIPTIONAL REGULATOR YBHD"/>
    <property type="match status" value="1"/>
</dbReference>
<dbReference type="GO" id="GO:0005829">
    <property type="term" value="C:cytosol"/>
    <property type="evidence" value="ECO:0007669"/>
    <property type="project" value="TreeGrafter"/>
</dbReference>
<evidence type="ECO:0000256" key="4">
    <source>
        <dbReference type="ARBA" id="ARBA00023163"/>
    </source>
</evidence>
<dbReference type="SUPFAM" id="SSF46785">
    <property type="entry name" value="Winged helix' DNA-binding domain"/>
    <property type="match status" value="1"/>
</dbReference>
<accession>A0A1M7D0Z2</accession>
<protein>
    <submittedName>
        <fullName evidence="6">LysR family transcriptional regulator, cyn operon transcriptional activator</fullName>
    </submittedName>
</protein>
<reference evidence="7" key="1">
    <citation type="submission" date="2016-11" db="EMBL/GenBank/DDBJ databases">
        <authorList>
            <person name="Varghese N."/>
            <person name="Submissions S."/>
        </authorList>
    </citation>
    <scope>NUCLEOTIDE SEQUENCE [LARGE SCALE GENOMIC DNA]</scope>
    <source>
        <strain evidence="7">DSM 1811</strain>
    </source>
</reference>
<dbReference type="STRING" id="29534.SAMN05444366_1361"/>
<dbReference type="GO" id="GO:0003700">
    <property type="term" value="F:DNA-binding transcription factor activity"/>
    <property type="evidence" value="ECO:0007669"/>
    <property type="project" value="InterPro"/>
</dbReference>
<dbReference type="PANTHER" id="PTHR30419:SF28">
    <property type="entry name" value="HTH-TYPE TRANSCRIPTIONAL REGULATOR BSDA"/>
    <property type="match status" value="1"/>
</dbReference>
<sequence length="285" mass="32128">MELRQLRYFLKAKELLNFTEAANQLNISQSTLSQQIKQLEEEINVPLFNRIGKRITLTEAGLLFSEFAFQSVSRANDGLIMMKDLNNLNVGSLSIGVTYALRNLLTRALILFSEKFPDIKVKIVFGTSTELIDRLNSTELDFVLTFREQADDVHLRYRSLFSSPMTLVVSKNSNIAGRSSISLKEIMDLPLAFPDSGYSTIQFINNLLKLKKLKPNVLVEINDISTLLELVKTGVWNTILTQVSVDDIGLSTIPIQGKNMLREATVISLKDAYQKKAAEAFQNYL</sequence>
<feature type="domain" description="HTH lysR-type" evidence="5">
    <location>
        <begin position="1"/>
        <end position="58"/>
    </location>
</feature>